<dbReference type="Gene3D" id="2.60.120.10">
    <property type="entry name" value="Jelly Rolls"/>
    <property type="match status" value="2"/>
</dbReference>
<dbReference type="Pfam" id="PF00027">
    <property type="entry name" value="cNMP_binding"/>
    <property type="match status" value="2"/>
</dbReference>
<name>A0A1H6F8G1_9GAMM</name>
<keyword evidence="3" id="KW-0411">Iron-sulfur</keyword>
<dbReference type="InterPro" id="IPR023753">
    <property type="entry name" value="FAD/NAD-binding_dom"/>
</dbReference>
<dbReference type="CDD" id="cd16367">
    <property type="entry name" value="DMSOR_beta_like"/>
    <property type="match status" value="1"/>
</dbReference>
<dbReference type="GO" id="GO:0034236">
    <property type="term" value="F:protein kinase A catalytic subunit binding"/>
    <property type="evidence" value="ECO:0007669"/>
    <property type="project" value="TreeGrafter"/>
</dbReference>
<dbReference type="SUPFAM" id="SSF51905">
    <property type="entry name" value="FAD/NAD(P)-binding domain"/>
    <property type="match status" value="1"/>
</dbReference>
<dbReference type="Pfam" id="PF12838">
    <property type="entry name" value="Fer4_7"/>
    <property type="match status" value="1"/>
</dbReference>
<dbReference type="GO" id="GO:0016491">
    <property type="term" value="F:oxidoreductase activity"/>
    <property type="evidence" value="ECO:0007669"/>
    <property type="project" value="UniProtKB-KW"/>
</dbReference>
<dbReference type="InterPro" id="IPR018490">
    <property type="entry name" value="cNMP-bd_dom_sf"/>
</dbReference>
<keyword evidence="2" id="KW-0408">Iron</keyword>
<dbReference type="GO" id="GO:0030552">
    <property type="term" value="F:cAMP binding"/>
    <property type="evidence" value="ECO:0007669"/>
    <property type="project" value="TreeGrafter"/>
</dbReference>
<feature type="domain" description="4Fe-4S ferredoxin-type" evidence="5">
    <location>
        <begin position="647"/>
        <end position="679"/>
    </location>
</feature>
<dbReference type="PRINTS" id="PR00368">
    <property type="entry name" value="FADPNR"/>
</dbReference>
<dbReference type="RefSeq" id="WP_103919500.1">
    <property type="nucleotide sequence ID" value="NZ_FMSV02000365.1"/>
</dbReference>
<dbReference type="SUPFAM" id="SSF51206">
    <property type="entry name" value="cAMP-binding domain-like"/>
    <property type="match status" value="2"/>
</dbReference>
<proteinExistence type="predicted"/>
<dbReference type="InterPro" id="IPR000595">
    <property type="entry name" value="cNMP-bd_dom"/>
</dbReference>
<dbReference type="InterPro" id="IPR036188">
    <property type="entry name" value="FAD/NAD-bd_sf"/>
</dbReference>
<evidence type="ECO:0000256" key="3">
    <source>
        <dbReference type="ARBA" id="ARBA00023014"/>
    </source>
</evidence>
<dbReference type="EC" id="1.-.-.-" evidence="6"/>
<keyword evidence="6" id="KW-0560">Oxidoreductase</keyword>
<evidence type="ECO:0000313" key="6">
    <source>
        <dbReference type="EMBL" id="SEH05599.1"/>
    </source>
</evidence>
<dbReference type="GO" id="GO:0005952">
    <property type="term" value="C:cAMP-dependent protein kinase complex"/>
    <property type="evidence" value="ECO:0007669"/>
    <property type="project" value="InterPro"/>
</dbReference>
<protein>
    <submittedName>
        <fullName evidence="6">Hydrogenase-4 component A</fullName>
        <ecNumber evidence="6">1.-.-.-</ecNumber>
    </submittedName>
</protein>
<dbReference type="AlphaFoldDB" id="A0A1H6F8G1"/>
<dbReference type="SMART" id="SM00100">
    <property type="entry name" value="cNMP"/>
    <property type="match status" value="2"/>
</dbReference>
<sequence>MSDHYAIAIIGSGPAGLSACANAIKQGLSCILLEAQPQFANTVQHYQKGKWVMDEPAVLPLRSDLPFHANTREAVLDTWQEHITEQQLNIHYNAEVTAISGQKGNFALHLKADNDETIIYAEQVILSIGIQGNLRQLSAQICDPEISIATRSSDKQRPLVEYQLDDPLAFEGETILVIGAGDSAIENALALAEQNQVLLINRRGEFTRAKQANNDAILQAISQEKLECHYSTRPVSIIPHPHDGNAIQATLKTPEGQAKITCDRVIARLGATPPRAFLEACGIGFPDDNKASAPILNGHYESTVPGLYLIGAVAAYPLIKQALNQGYEVIEFILGHDIAPADEPLLIEKFRRLPAFHSVDTTLDMTRLNMPLLSGLTNPQLREFLRTSEVHYPEPGEVIFKYNDYSNTFFSIIYGEVRISVNREDASQIVTLRQGQFFGELGLISGRRRTSTVYAGSGQQCVLIETPRPTMLKLINASPVAKAQIDQIFVLRAIQTSIAPEIPASDLAAVVYSSRIESYAPGDVIFREGDPGDCLHLIRSGSVTVSRENAGNEVVSSYVAAGNYVGETALLSNSPRSVTVRAAVATETVRLDGTAFMALLDKSPALRKRLETRFRTNLAQQTMAESQPQTGNMISFLVAQGLGEASDVLLIDESLCIHCNNCEVACAATHEGTSRLDREAGPTFASLHVPTSCRHCEHPRCMKDCPPDAIHRADNGEVYIADNCIGCGNCEKNCPYGVIQMTGKKQKHTSLWLRLLFGVEYAKIEAVGEPKAVKCDMCKDLHTGPACVRACPTGAALRASPEQFMERQ</sequence>
<dbReference type="PANTHER" id="PTHR11635">
    <property type="entry name" value="CAMP-DEPENDENT PROTEIN KINASE REGULATORY CHAIN"/>
    <property type="match status" value="1"/>
</dbReference>
<dbReference type="EMBL" id="FMSV02000365">
    <property type="protein sequence ID" value="SEH05599.1"/>
    <property type="molecule type" value="Genomic_DNA"/>
</dbReference>
<dbReference type="Gene3D" id="3.30.70.20">
    <property type="match status" value="2"/>
</dbReference>
<dbReference type="PROSITE" id="PS00198">
    <property type="entry name" value="4FE4S_FER_1"/>
    <property type="match status" value="1"/>
</dbReference>
<dbReference type="PANTHER" id="PTHR11635:SF152">
    <property type="entry name" value="CAMP-DEPENDENT PROTEIN KINASE TYPE I REGULATORY SUBUNIT-RELATED"/>
    <property type="match status" value="1"/>
</dbReference>
<dbReference type="GO" id="GO:0051536">
    <property type="term" value="F:iron-sulfur cluster binding"/>
    <property type="evidence" value="ECO:0007669"/>
    <property type="project" value="UniProtKB-KW"/>
</dbReference>
<keyword evidence="1" id="KW-0479">Metal-binding</keyword>
<reference evidence="6 7" key="1">
    <citation type="submission" date="2016-10" db="EMBL/GenBank/DDBJ databases">
        <authorList>
            <person name="de Groot N.N."/>
        </authorList>
    </citation>
    <scope>NUCLEOTIDE SEQUENCE [LARGE SCALE GENOMIC DNA]</scope>
    <source>
        <strain evidence="6">MBHS1</strain>
    </source>
</reference>
<evidence type="ECO:0000256" key="1">
    <source>
        <dbReference type="ARBA" id="ARBA00022723"/>
    </source>
</evidence>
<dbReference type="GO" id="GO:0046872">
    <property type="term" value="F:metal ion binding"/>
    <property type="evidence" value="ECO:0007669"/>
    <property type="project" value="UniProtKB-KW"/>
</dbReference>
<feature type="domain" description="4Fe-4S ferredoxin-type" evidence="5">
    <location>
        <begin position="716"/>
        <end position="744"/>
    </location>
</feature>
<dbReference type="InterPro" id="IPR017896">
    <property type="entry name" value="4Fe4S_Fe-S-bd"/>
</dbReference>
<feature type="domain" description="Cyclic nucleotide-binding" evidence="4">
    <location>
        <begin position="498"/>
        <end position="617"/>
    </location>
</feature>
<organism evidence="6 7">
    <name type="scientific">Candidatus Venteria ishoeyi</name>
    <dbReference type="NCBI Taxonomy" id="1899563"/>
    <lineage>
        <taxon>Bacteria</taxon>
        <taxon>Pseudomonadati</taxon>
        <taxon>Pseudomonadota</taxon>
        <taxon>Gammaproteobacteria</taxon>
        <taxon>Thiotrichales</taxon>
        <taxon>Thiotrichaceae</taxon>
        <taxon>Venteria</taxon>
    </lineage>
</organism>
<dbReference type="OrthoDB" id="6881322at2"/>
<feature type="domain" description="4Fe-4S ferredoxin-type" evidence="5">
    <location>
        <begin position="684"/>
        <end position="715"/>
    </location>
</feature>
<dbReference type="InterPro" id="IPR014710">
    <property type="entry name" value="RmlC-like_jellyroll"/>
</dbReference>
<evidence type="ECO:0000313" key="7">
    <source>
        <dbReference type="Proteomes" id="UP000236724"/>
    </source>
</evidence>
<dbReference type="Proteomes" id="UP000236724">
    <property type="component" value="Unassembled WGS sequence"/>
</dbReference>
<evidence type="ECO:0000259" key="5">
    <source>
        <dbReference type="PROSITE" id="PS51379"/>
    </source>
</evidence>
<dbReference type="InterPro" id="IPR050503">
    <property type="entry name" value="cAMP-dep_PK_reg_su-like"/>
</dbReference>
<dbReference type="Pfam" id="PF07992">
    <property type="entry name" value="Pyr_redox_2"/>
    <property type="match status" value="1"/>
</dbReference>
<dbReference type="GO" id="GO:0004862">
    <property type="term" value="F:cAMP-dependent protein kinase inhibitor activity"/>
    <property type="evidence" value="ECO:0007669"/>
    <property type="project" value="TreeGrafter"/>
</dbReference>
<dbReference type="InterPro" id="IPR017900">
    <property type="entry name" value="4Fe4S_Fe_S_CS"/>
</dbReference>
<dbReference type="GO" id="GO:0005829">
    <property type="term" value="C:cytosol"/>
    <property type="evidence" value="ECO:0007669"/>
    <property type="project" value="TreeGrafter"/>
</dbReference>
<dbReference type="Gene3D" id="3.50.50.60">
    <property type="entry name" value="FAD/NAD(P)-binding domain"/>
    <property type="match status" value="2"/>
</dbReference>
<dbReference type="PRINTS" id="PR00469">
    <property type="entry name" value="PNDRDTASEII"/>
</dbReference>
<dbReference type="CDD" id="cd00038">
    <property type="entry name" value="CAP_ED"/>
    <property type="match status" value="2"/>
</dbReference>
<evidence type="ECO:0000256" key="2">
    <source>
        <dbReference type="ARBA" id="ARBA00023004"/>
    </source>
</evidence>
<dbReference type="PROSITE" id="PS51379">
    <property type="entry name" value="4FE4S_FER_2"/>
    <property type="match status" value="3"/>
</dbReference>
<dbReference type="SUPFAM" id="SSF54862">
    <property type="entry name" value="4Fe-4S ferredoxins"/>
    <property type="match status" value="1"/>
</dbReference>
<gene>
    <name evidence="6" type="primary">hyfA_1</name>
    <name evidence="6" type="ORF">MBHS_01454</name>
</gene>
<dbReference type="PROSITE" id="PS50042">
    <property type="entry name" value="CNMP_BINDING_3"/>
    <property type="match status" value="2"/>
</dbReference>
<evidence type="ECO:0000259" key="4">
    <source>
        <dbReference type="PROSITE" id="PS50042"/>
    </source>
</evidence>
<feature type="domain" description="Cyclic nucleotide-binding" evidence="4">
    <location>
        <begin position="372"/>
        <end position="492"/>
    </location>
</feature>
<keyword evidence="7" id="KW-1185">Reference proteome</keyword>
<accession>A0A1H6F8G1</accession>